<feature type="compositionally biased region" description="Low complexity" evidence="1">
    <location>
        <begin position="222"/>
        <end position="238"/>
    </location>
</feature>
<feature type="compositionally biased region" description="Polar residues" evidence="1">
    <location>
        <begin position="197"/>
        <end position="215"/>
    </location>
</feature>
<reference evidence="2 3" key="1">
    <citation type="journal article" date="2023" name="bioRxiv">
        <title>An intranuclear bacterial parasite of deep-sea mussels expresses apoptosis inhibitors acquired from its host.</title>
        <authorList>
            <person name="Gonzalez Porras M.A."/>
            <person name="Assie A."/>
            <person name="Tietjen M."/>
            <person name="Violette M."/>
            <person name="Kleiner M."/>
            <person name="Gruber-Vodicka H."/>
            <person name="Dubilier N."/>
            <person name="Leisch N."/>
        </authorList>
    </citation>
    <scope>NUCLEOTIDE SEQUENCE [LARGE SCALE GENOMIC DNA]</scope>
    <source>
        <strain evidence="2">IAP13</strain>
    </source>
</reference>
<feature type="compositionally biased region" description="Low complexity" evidence="1">
    <location>
        <begin position="113"/>
        <end position="143"/>
    </location>
</feature>
<keyword evidence="3" id="KW-1185">Reference proteome</keyword>
<feature type="compositionally biased region" description="Low complexity" evidence="1">
    <location>
        <begin position="290"/>
        <end position="308"/>
    </location>
</feature>
<feature type="compositionally biased region" description="Basic and acidic residues" evidence="1">
    <location>
        <begin position="241"/>
        <end position="252"/>
    </location>
</feature>
<feature type="region of interest" description="Disordered" evidence="1">
    <location>
        <begin position="278"/>
        <end position="468"/>
    </location>
</feature>
<evidence type="ECO:0000256" key="1">
    <source>
        <dbReference type="SAM" id="MobiDB-lite"/>
    </source>
</evidence>
<feature type="compositionally biased region" description="Polar residues" evidence="1">
    <location>
        <begin position="442"/>
        <end position="467"/>
    </location>
</feature>
<evidence type="ECO:0000313" key="2">
    <source>
        <dbReference type="EMBL" id="MDP0589680.1"/>
    </source>
</evidence>
<feature type="compositionally biased region" description="Polar residues" evidence="1">
    <location>
        <begin position="27"/>
        <end position="48"/>
    </location>
</feature>
<proteinExistence type="predicted"/>
<protein>
    <submittedName>
        <fullName evidence="2">Uncharacterized protein</fullName>
    </submittedName>
</protein>
<accession>A0AA90STJ3</accession>
<dbReference type="EMBL" id="JASXSV010000018">
    <property type="protein sequence ID" value="MDP0589680.1"/>
    <property type="molecule type" value="Genomic_DNA"/>
</dbReference>
<sequence length="871" mass="95939">MHGPKNTTNITSTHLITANQINQDNAGQFKNKNVTTTTAQPTEGLKSNNTDKETNNKKIIDMPDIREISYHTALERFTKYSGKQTDSTTATNQSKITGNEIKTKIGEQEENVNKNNNSSKACEITSHPHTSSKLTSSPKPTATNQDTDRQDSHIKNIDIPNGSTQKVKDLISKFEQGINKKTDSTTNNGERTRHTFKASTGEQAETINKNNNHSNTYEKTHSQSSSSKLTTSPTPTATNLDTDREASHRKNIEIPNDSTQNVKDLILKFEQGIDKKTDSTTTINKGQRKTNNTPNNTYTETHNSSSSSKLTPSPELITTNKDTEKLTNHSKHRPIINDRSMSFNDLRSKFEKGVDKKTDSMTTNQEKITENKKTSNAHMITHPSNSLPNQHKSSIISHNRPSSAPPATPSPNTNNIHSAYQPSPSPQPHGPLPHQGTERISTRSSFTADKPTTNSSEDNIITGNSSNTHKDSMIEAKMLIEAKVKLELISSASTILKDIIAGKSTSSDLVIFVSIKGKRIQISPPGTEFMKKSNQEQKNILENAKTTLSKEKHTIIEKDLHLKKETTITKAIQVASERLAKKALEIAKITANSPSSINNALKKHEANFHNREEITIGKFTFKQHGKIGATDLENKTHGSDVKITQTNNNQDITNTPSGEIREKNTEILDDDTKINSTASISEPALKHNHLVGSLKPYLLNSNISIKEQAIDILETAKKLISANHNLTGVAITYSANHDQTENIISTYNAGNWKTGTSGKNQAKVMSQIETLLHTADYKDLQNKFRIAPISTMATNSTGIVSSTPDQVDIGLNYIKTELIDNGWHVLGWQNQDTTNNTKAPYAIGGGVAKNVTDAEILDHIQSKLKNLSTLS</sequence>
<feature type="compositionally biased region" description="Basic and acidic residues" evidence="1">
    <location>
        <begin position="346"/>
        <end position="359"/>
    </location>
</feature>
<feature type="compositionally biased region" description="Basic and acidic residues" evidence="1">
    <location>
        <begin position="146"/>
        <end position="156"/>
    </location>
</feature>
<comment type="caution">
    <text evidence="2">The sequence shown here is derived from an EMBL/GenBank/DDBJ whole genome shotgun (WGS) entry which is preliminary data.</text>
</comment>
<organism evidence="2 3">
    <name type="scientific">Candidatus Endonucleibacter bathymodioli</name>
    <dbReference type="NCBI Taxonomy" id="539814"/>
    <lineage>
        <taxon>Bacteria</taxon>
        <taxon>Pseudomonadati</taxon>
        <taxon>Pseudomonadota</taxon>
        <taxon>Gammaproteobacteria</taxon>
        <taxon>Oceanospirillales</taxon>
        <taxon>Endozoicomonadaceae</taxon>
        <taxon>Candidatus Endonucleibacter</taxon>
    </lineage>
</organism>
<name>A0AA90STJ3_9GAMM</name>
<feature type="region of interest" description="Disordered" evidence="1">
    <location>
        <begin position="178"/>
        <end position="257"/>
    </location>
</feature>
<gene>
    <name evidence="2" type="ORF">QS748_11030</name>
</gene>
<dbReference type="AlphaFoldDB" id="A0AA90STJ3"/>
<feature type="region of interest" description="Disordered" evidence="1">
    <location>
        <begin position="27"/>
        <end position="55"/>
    </location>
</feature>
<evidence type="ECO:0000313" key="3">
    <source>
        <dbReference type="Proteomes" id="UP001178148"/>
    </source>
</evidence>
<feature type="region of interest" description="Disordered" evidence="1">
    <location>
        <begin position="105"/>
        <end position="166"/>
    </location>
</feature>
<feature type="compositionally biased region" description="Polar residues" evidence="1">
    <location>
        <begin position="374"/>
        <end position="400"/>
    </location>
</feature>
<dbReference type="Proteomes" id="UP001178148">
    <property type="component" value="Unassembled WGS sequence"/>
</dbReference>